<feature type="region of interest" description="Disordered" evidence="1">
    <location>
        <begin position="1134"/>
        <end position="1168"/>
    </location>
</feature>
<sequence length="1524" mass="164316">MDRQAVHFTHLGHLLRDLCGRTHVGAWGKAARYIVLAHHSKARQNRDAKHDQVHIYAASKNEPVRTGTCTTATISNALSQQQDAAGASSTPATTLADTAEHDATVESEPLNTLGQQTVFLKQATSFQNIIKNPSAFNSALIRSDHYRISGNILGDLVPTPGKPISVNLSYQIDGKMLEKLSQVLIKTKGDTRQFFVHGIDDAVSGLEFEKWVWDGSGNLVLVLTSPDLHVEASSKINMMVSVNQREWTLPTTIARCSFIHLFPLRYLPLTVKLRVEVLESSGRVPVQAQPCHREHAEDALVTMVKTSGAKRSRICLSLVNPHSSKLTMEGFSVTGYKRDYSSAHSSAKEDESSQSDPPALVACLMPSSPPAPTLSLKEDSGQVAGPSCFQFLKPPGRKLLPDPAPPGRRRAGLQHSIVYQSLEGERHGGVTCRAVYKPKFSSKITYCYKCISQTVFKAFFPEAELPCRLLLQIRLNGQLLPLEEREVEAKVYSQVNSKGAVYLMGARGLGNLILGKIHVGWEALQLGPACSNATSTSTKAHIPIQERGRSSRSHPAGSADTSPSGHNVTAPAGATTPTDTAPSGGTSQMERLPLAGTLVYIVEDAPEDWEQSADGLRQHARMLCRRPLLSKQGLMRQAQPAAYLKIAHDDGAEARTMGVGLEPSSAEPPQAQRIARKRKARIGAYRRGSSPSAAGLLPAPASNYSLRPCKPLVISQSAHKQYLEIGVTRLQLLCPTWCYPNDNLLLRVKVNGKLSDGIVTRCVVYSKNTAAKLLGSRKVLEELRGKLFVGWEAFSDAEASAGPSQQAVRDKQADCGGGSSTRQQQQQGNKDVLLPCLVYVVQDLSDEEQRGATGSRAGDTKNPLCLPAALPIEQPKKRKHHNLAPTAMAAALKLAAARKRPAALLHRVSSAAAAAADADDDQEQQHSAAKPGALTKPALRAKTHHTSSQQPLSESAMRHRAEQQQQQLSTEADARLLAAAPDMMSTSQWTNLTLKKGRVLTWQCKFAIPGLVVRQLLHEYKYPIQVILKAITLSGSGEPLRHLLSFATVKEDHLSSKGVYVTGASEDFKRATTGSVLIEWRRQSVQEQGVALIHRLKQMQQSRKPYDTATPSSVDIPDFPVLAMVLLASDTTSASAEADDTKQDHARKRPSGFLPQNELSESKRHTAASGSEIVKVAAMVQESGATTGVVRVKAEPGADDGCLLVTGPAKLLPDMMCRRQLPPPPPPPPAALLSAPSETSVVFRTAASGATSETSMPGRSATTCSLGGRAQTEQQQPGAQQQQQQLGPAASSVADVVVPLPSIRASGSKELMWKLDKVLASRSTFRLVPLPFTGMDLSCTPTLLALSNLQPVNLTMLPQVMPLGSAGRCQQGLLSSSTSTTSLLSGSNKKAVVNDMTPHSSDQLRKAADLIEGCIRALRPPLSETEMEQCSSTLRGWGTTVQEVGGNGNASEPSKACWVWGFIAFLQGYARALLGMDGMATFPGQRGCVEERRDCRGYDGKKTEDIYKELVKAVASVAHAVFHS</sequence>
<evidence type="ECO:0000313" key="2">
    <source>
        <dbReference type="EMBL" id="GAX77096.1"/>
    </source>
</evidence>
<feature type="region of interest" description="Disordered" evidence="1">
    <location>
        <begin position="342"/>
        <end position="362"/>
    </location>
</feature>
<keyword evidence="3" id="KW-1185">Reference proteome</keyword>
<feature type="region of interest" description="Disordered" evidence="1">
    <location>
        <begin position="532"/>
        <end position="589"/>
    </location>
</feature>
<protein>
    <submittedName>
        <fullName evidence="2">Uncharacterized protein</fullName>
    </submittedName>
</protein>
<feature type="region of interest" description="Disordered" evidence="1">
    <location>
        <begin position="915"/>
        <end position="969"/>
    </location>
</feature>
<proteinExistence type="predicted"/>
<dbReference type="EMBL" id="BEGY01000022">
    <property type="protein sequence ID" value="GAX77096.1"/>
    <property type="molecule type" value="Genomic_DNA"/>
</dbReference>
<dbReference type="Proteomes" id="UP000232323">
    <property type="component" value="Unassembled WGS sequence"/>
</dbReference>
<comment type="caution">
    <text evidence="2">The sequence shown here is derived from an EMBL/GenBank/DDBJ whole genome shotgun (WGS) entry which is preliminary data.</text>
</comment>
<reference evidence="2 3" key="1">
    <citation type="submission" date="2017-08" db="EMBL/GenBank/DDBJ databases">
        <title>Acidophilic green algal genome provides insights into adaptation to an acidic environment.</title>
        <authorList>
            <person name="Hirooka S."/>
            <person name="Hirose Y."/>
            <person name="Kanesaki Y."/>
            <person name="Higuchi S."/>
            <person name="Fujiwara T."/>
            <person name="Onuma R."/>
            <person name="Era A."/>
            <person name="Ohbayashi R."/>
            <person name="Uzuka A."/>
            <person name="Nozaki H."/>
            <person name="Yoshikawa H."/>
            <person name="Miyagishima S.Y."/>
        </authorList>
    </citation>
    <scope>NUCLEOTIDE SEQUENCE [LARGE SCALE GENOMIC DNA]</scope>
    <source>
        <strain evidence="2 3">NIES-2499</strain>
    </source>
</reference>
<feature type="region of interest" description="Disordered" evidence="1">
    <location>
        <begin position="800"/>
        <end position="828"/>
    </location>
</feature>
<feature type="compositionally biased region" description="Polar residues" evidence="1">
    <location>
        <begin position="1247"/>
        <end position="1265"/>
    </location>
</feature>
<feature type="region of interest" description="Disordered" evidence="1">
    <location>
        <begin position="1247"/>
        <end position="1287"/>
    </location>
</feature>
<feature type="compositionally biased region" description="Basic and acidic residues" evidence="1">
    <location>
        <begin position="342"/>
        <end position="351"/>
    </location>
</feature>
<evidence type="ECO:0000313" key="3">
    <source>
        <dbReference type="Proteomes" id="UP000232323"/>
    </source>
</evidence>
<feature type="compositionally biased region" description="Low complexity" evidence="1">
    <location>
        <begin position="1270"/>
        <end position="1287"/>
    </location>
</feature>
<name>A0A250X216_9CHLO</name>
<gene>
    <name evidence="2" type="ORF">CEUSTIGMA_g4542.t1</name>
</gene>
<accession>A0A250X216</accession>
<evidence type="ECO:0000256" key="1">
    <source>
        <dbReference type="SAM" id="MobiDB-lite"/>
    </source>
</evidence>
<organism evidence="2 3">
    <name type="scientific">Chlamydomonas eustigma</name>
    <dbReference type="NCBI Taxonomy" id="1157962"/>
    <lineage>
        <taxon>Eukaryota</taxon>
        <taxon>Viridiplantae</taxon>
        <taxon>Chlorophyta</taxon>
        <taxon>core chlorophytes</taxon>
        <taxon>Chlorophyceae</taxon>
        <taxon>CS clade</taxon>
        <taxon>Chlamydomonadales</taxon>
        <taxon>Chlamydomonadaceae</taxon>
        <taxon>Chlamydomonas</taxon>
    </lineage>
</organism>
<feature type="compositionally biased region" description="Low complexity" evidence="1">
    <location>
        <begin position="569"/>
        <end position="587"/>
    </location>
</feature>